<proteinExistence type="inferred from homology"/>
<dbReference type="Proteomes" id="UP001524435">
    <property type="component" value="Unassembled WGS sequence"/>
</dbReference>
<dbReference type="Pfam" id="PF01713">
    <property type="entry name" value="Smr"/>
    <property type="match status" value="1"/>
</dbReference>
<comment type="function">
    <text evidence="7">Endonuclease that is involved in the suppression of homologous recombination and thus may have a key role in the control of bacterial genetic diversity.</text>
</comment>
<dbReference type="InterPro" id="IPR000432">
    <property type="entry name" value="DNA_mismatch_repair_MutS_C"/>
</dbReference>
<evidence type="ECO:0000256" key="6">
    <source>
        <dbReference type="ARBA" id="ARBA00023125"/>
    </source>
</evidence>
<dbReference type="InterPro" id="IPR027417">
    <property type="entry name" value="P-loop_NTPase"/>
</dbReference>
<name>A0ABT1SJP3_9FIRM</name>
<evidence type="ECO:0000256" key="1">
    <source>
        <dbReference type="ARBA" id="ARBA00022730"/>
    </source>
</evidence>
<evidence type="ECO:0000259" key="9">
    <source>
        <dbReference type="PROSITE" id="PS50828"/>
    </source>
</evidence>
<sequence>MDEHTLELDQIKEEIKRYCAFSLGKARIDALTPCFQKLYVETQLKRSNDALSLLYRYGTVPFAGISDITPYVEAAGKDATLGAYELYEIARQGHAVRAAIAYRKAAVDGESVFELIDALIEVLPLSRQIEACINRNYEVMDQASSELARLRRKLSSMQGEIAATAQRYIAKHAASLTDTITAIRGDRICVLAKVSEKNHLSGLVHGESASHQSVYLEPQCLLELNNRLSEIRQQEQEEVNRILYALSQQVKANRDALLANLDTFAHLDELFAKAWWAKEHDGVIASLSETAHLYFKNARHPLIDQKKVVANTYEIKAPHHALLITGSNTGGKTVTLKTIGLFVAMSYCGIAVPCDEAIIPMFDAIYADIGDHQSIAESLSTFSAHIKRLAQICEDATAHSLVLLDELGSGTDPKEGEALAVAILEHLRKRNAMIVATTHYSNVKVYGKNCNDILLASVAFDMDTMQPTYRYMEGVSGTSNAFAIAGRYALNEAIIKRAQYFKDAHRSKEEMLLETIEQQQLDLLLEKEKLMKQEQALLHKQEELEAWKQQLEARGKAQEAREQRAFDDLLEDAKAQMDAIIEQAKQVDDSKPHRYHELKRQLAQMESAPEEAHHEDASFALGDYVKLVELGYHGEIISMQKDRVCVLCNGMKLNTTTAKITHMQKPKSTKAKNVHTKGLSKPLPLACNVIGCYVDEALPIIDKYLDNAILAHRNQVRIIHGSGTGALRKGVHAYLKRHPKVSEFRLGQEGEGGLGATIVTLKGKK</sequence>
<comment type="similarity">
    <text evidence="7">Belongs to the DNA mismatch repair MutS family. MutS2 subfamily.</text>
</comment>
<accession>A0ABT1SJP3</accession>
<dbReference type="InterPro" id="IPR002625">
    <property type="entry name" value="Smr_dom"/>
</dbReference>
<feature type="binding site" evidence="7">
    <location>
        <begin position="326"/>
        <end position="333"/>
    </location>
    <ligand>
        <name>ATP</name>
        <dbReference type="ChEBI" id="CHEBI:30616"/>
    </ligand>
</feature>
<dbReference type="SUPFAM" id="SSF52540">
    <property type="entry name" value="P-loop containing nucleoside triphosphate hydrolases"/>
    <property type="match status" value="1"/>
</dbReference>
<dbReference type="GO" id="GO:0004519">
    <property type="term" value="F:endonuclease activity"/>
    <property type="evidence" value="ECO:0007669"/>
    <property type="project" value="UniProtKB-KW"/>
</dbReference>
<keyword evidence="3 7" id="KW-0378">Hydrolase</keyword>
<evidence type="ECO:0000256" key="7">
    <source>
        <dbReference type="HAMAP-Rule" id="MF_00092"/>
    </source>
</evidence>
<comment type="caution">
    <text evidence="10">The sequence shown here is derived from an EMBL/GenBank/DDBJ whole genome shotgun (WGS) entry which is preliminary data.</text>
</comment>
<dbReference type="InterPro" id="IPR007696">
    <property type="entry name" value="DNA_mismatch_repair_MutS_core"/>
</dbReference>
<feature type="coiled-coil region" evidence="8">
    <location>
        <begin position="133"/>
        <end position="167"/>
    </location>
</feature>
<dbReference type="Gene3D" id="3.40.50.300">
    <property type="entry name" value="P-loop containing nucleotide triphosphate hydrolases"/>
    <property type="match status" value="1"/>
</dbReference>
<evidence type="ECO:0000313" key="11">
    <source>
        <dbReference type="Proteomes" id="UP001524435"/>
    </source>
</evidence>
<gene>
    <name evidence="7" type="primary">mutS2</name>
    <name evidence="7" type="synonym">rqcU</name>
    <name evidence="10" type="ORF">NE663_04170</name>
</gene>
<organism evidence="10 11">
    <name type="scientific">Massilicoli timonensis</name>
    <dbReference type="NCBI Taxonomy" id="2015901"/>
    <lineage>
        <taxon>Bacteria</taxon>
        <taxon>Bacillati</taxon>
        <taxon>Bacillota</taxon>
        <taxon>Erysipelotrichia</taxon>
        <taxon>Erysipelotrichales</taxon>
        <taxon>Erysipelotrichaceae</taxon>
        <taxon>Massilicoli</taxon>
    </lineage>
</organism>
<evidence type="ECO:0000256" key="8">
    <source>
        <dbReference type="SAM" id="Coils"/>
    </source>
</evidence>
<dbReference type="EC" id="3.6.4.-" evidence="7"/>
<keyword evidence="7 10" id="KW-0255">Endonuclease</keyword>
<evidence type="ECO:0000313" key="10">
    <source>
        <dbReference type="EMBL" id="MCQ5121452.1"/>
    </source>
</evidence>
<protein>
    <recommendedName>
        <fullName evidence="7">Endonuclease MutS2</fullName>
        <ecNumber evidence="7">3.1.-.-</ecNumber>
    </recommendedName>
    <alternativeName>
        <fullName evidence="7">Ribosome-associated protein quality control-upstream factor</fullName>
        <shortName evidence="7">RQC-upstream factor</shortName>
        <shortName evidence="7">RqcU</shortName>
        <ecNumber evidence="7">3.6.4.-</ecNumber>
    </alternativeName>
</protein>
<dbReference type="InterPro" id="IPR005747">
    <property type="entry name" value="MutS2"/>
</dbReference>
<dbReference type="SMART" id="SM00534">
    <property type="entry name" value="MUTSac"/>
    <property type="match status" value="1"/>
</dbReference>
<dbReference type="PROSITE" id="PS00486">
    <property type="entry name" value="DNA_MISMATCH_REPAIR_2"/>
    <property type="match status" value="1"/>
</dbReference>
<reference evidence="10 11" key="1">
    <citation type="submission" date="2022-06" db="EMBL/GenBank/DDBJ databases">
        <title>Isolation of gut microbiota from human fecal samples.</title>
        <authorList>
            <person name="Pamer E.G."/>
            <person name="Barat B."/>
            <person name="Waligurski E."/>
            <person name="Medina S."/>
            <person name="Paddock L."/>
            <person name="Mostad J."/>
        </authorList>
    </citation>
    <scope>NUCLEOTIDE SEQUENCE [LARGE SCALE GENOMIC DNA]</scope>
    <source>
        <strain evidence="10 11">DFI.6.1</strain>
    </source>
</reference>
<evidence type="ECO:0000256" key="2">
    <source>
        <dbReference type="ARBA" id="ARBA00022741"/>
    </source>
</evidence>
<keyword evidence="4 7" id="KW-0067">ATP-binding</keyword>
<dbReference type="NCBIfam" id="TIGR01069">
    <property type="entry name" value="mutS2"/>
    <property type="match status" value="1"/>
</dbReference>
<dbReference type="SUPFAM" id="SSF48334">
    <property type="entry name" value="DNA repair protein MutS, domain III"/>
    <property type="match status" value="1"/>
</dbReference>
<dbReference type="Pfam" id="PF00488">
    <property type="entry name" value="MutS_V"/>
    <property type="match status" value="1"/>
</dbReference>
<keyword evidence="7" id="KW-0540">Nuclease</keyword>
<feature type="domain" description="Smr" evidence="9">
    <location>
        <begin position="693"/>
        <end position="762"/>
    </location>
</feature>
<keyword evidence="6 7" id="KW-0238">DNA-binding</keyword>
<comment type="function">
    <text evidence="7">Acts as a ribosome collision sensor, splitting the ribosome into its 2 subunits. Detects stalled/collided 70S ribosomes which it binds and splits by an ATP-hydrolysis driven conformational change. Acts upstream of the ribosome quality control system (RQC), a ribosome-associated complex that mediates the extraction of incompletely synthesized nascent chains from stalled ribosomes and their subsequent degradation. Probably generates substrates for RQC.</text>
</comment>
<evidence type="ECO:0000256" key="4">
    <source>
        <dbReference type="ARBA" id="ARBA00022840"/>
    </source>
</evidence>
<dbReference type="HAMAP" id="MF_00092">
    <property type="entry name" value="MutS2"/>
    <property type="match status" value="1"/>
</dbReference>
<keyword evidence="8" id="KW-0175">Coiled coil</keyword>
<keyword evidence="1 7" id="KW-0699">rRNA-binding</keyword>
<dbReference type="PROSITE" id="PS50828">
    <property type="entry name" value="SMR"/>
    <property type="match status" value="1"/>
</dbReference>
<dbReference type="EC" id="3.1.-.-" evidence="7"/>
<dbReference type="Gene3D" id="3.30.1370.110">
    <property type="match status" value="1"/>
</dbReference>
<comment type="subunit">
    <text evidence="7">Homodimer. Binds to stalled ribosomes, contacting rRNA.</text>
</comment>
<keyword evidence="2 7" id="KW-0547">Nucleotide-binding</keyword>
<dbReference type="SMART" id="SM00533">
    <property type="entry name" value="MUTSd"/>
    <property type="match status" value="1"/>
</dbReference>
<dbReference type="EMBL" id="JANGCH010000004">
    <property type="protein sequence ID" value="MCQ5121452.1"/>
    <property type="molecule type" value="Genomic_DNA"/>
</dbReference>
<evidence type="ECO:0000256" key="5">
    <source>
        <dbReference type="ARBA" id="ARBA00022884"/>
    </source>
</evidence>
<feature type="coiled-coil region" evidence="8">
    <location>
        <begin position="513"/>
        <end position="590"/>
    </location>
</feature>
<keyword evidence="5 7" id="KW-0694">RNA-binding</keyword>
<dbReference type="PIRSF" id="PIRSF005814">
    <property type="entry name" value="MutS_YshD"/>
    <property type="match status" value="1"/>
</dbReference>
<dbReference type="RefSeq" id="WP_178199993.1">
    <property type="nucleotide sequence ID" value="NZ_CANTYB010000034.1"/>
</dbReference>
<dbReference type="InterPro" id="IPR045076">
    <property type="entry name" value="MutS"/>
</dbReference>
<dbReference type="SMART" id="SM00463">
    <property type="entry name" value="SMR"/>
    <property type="match status" value="1"/>
</dbReference>
<dbReference type="PANTHER" id="PTHR48466:SF2">
    <property type="entry name" value="OS10G0509000 PROTEIN"/>
    <property type="match status" value="1"/>
</dbReference>
<dbReference type="PANTHER" id="PTHR48466">
    <property type="entry name" value="OS10G0509000 PROTEIN-RELATED"/>
    <property type="match status" value="1"/>
</dbReference>
<dbReference type="InterPro" id="IPR036187">
    <property type="entry name" value="DNA_mismatch_repair_MutS_sf"/>
</dbReference>
<evidence type="ECO:0000256" key="3">
    <source>
        <dbReference type="ARBA" id="ARBA00022801"/>
    </source>
</evidence>
<dbReference type="InterPro" id="IPR036063">
    <property type="entry name" value="Smr_dom_sf"/>
</dbReference>
<keyword evidence="11" id="KW-1185">Reference proteome</keyword>